<gene>
    <name evidence="4" type="ORF">DEW08_18445</name>
</gene>
<dbReference type="PANTHER" id="PTHR22911:SF103">
    <property type="entry name" value="BLR2811 PROTEIN"/>
    <property type="match status" value="1"/>
</dbReference>
<proteinExistence type="predicted"/>
<feature type="transmembrane region" description="Helical" evidence="2">
    <location>
        <begin position="153"/>
        <end position="171"/>
    </location>
</feature>
<accession>A0A2S2CUR4</accession>
<keyword evidence="2" id="KW-0812">Transmembrane</keyword>
<feature type="domain" description="EamA" evidence="3">
    <location>
        <begin position="177"/>
        <end position="301"/>
    </location>
</feature>
<feature type="transmembrane region" description="Helical" evidence="2">
    <location>
        <begin position="97"/>
        <end position="116"/>
    </location>
</feature>
<feature type="compositionally biased region" description="Low complexity" evidence="1">
    <location>
        <begin position="15"/>
        <end position="25"/>
    </location>
</feature>
<dbReference type="InterPro" id="IPR037185">
    <property type="entry name" value="EmrE-like"/>
</dbReference>
<dbReference type="GO" id="GO:0016020">
    <property type="term" value="C:membrane"/>
    <property type="evidence" value="ECO:0007669"/>
    <property type="project" value="InterPro"/>
</dbReference>
<feature type="transmembrane region" description="Helical" evidence="2">
    <location>
        <begin position="122"/>
        <end position="141"/>
    </location>
</feature>
<dbReference type="KEGG" id="azz:DEW08_18445"/>
<feature type="transmembrane region" description="Helical" evidence="2">
    <location>
        <begin position="207"/>
        <end position="225"/>
    </location>
</feature>
<dbReference type="Proteomes" id="UP000245629">
    <property type="component" value="Chromosome 3"/>
</dbReference>
<dbReference type="Pfam" id="PF00892">
    <property type="entry name" value="EamA"/>
    <property type="match status" value="2"/>
</dbReference>
<protein>
    <submittedName>
        <fullName evidence="4">EamA family transporter</fullName>
    </submittedName>
</protein>
<feature type="region of interest" description="Disordered" evidence="1">
    <location>
        <begin position="1"/>
        <end position="25"/>
    </location>
</feature>
<evidence type="ECO:0000256" key="1">
    <source>
        <dbReference type="SAM" id="MobiDB-lite"/>
    </source>
</evidence>
<keyword evidence="5" id="KW-1185">Reference proteome</keyword>
<feature type="transmembrane region" description="Helical" evidence="2">
    <location>
        <begin position="289"/>
        <end position="306"/>
    </location>
</feature>
<feature type="transmembrane region" description="Helical" evidence="2">
    <location>
        <begin position="237"/>
        <end position="256"/>
    </location>
</feature>
<feature type="domain" description="EamA" evidence="3">
    <location>
        <begin position="34"/>
        <end position="167"/>
    </location>
</feature>
<keyword evidence="2" id="KW-0472">Membrane</keyword>
<feature type="transmembrane region" description="Helical" evidence="2">
    <location>
        <begin position="67"/>
        <end position="85"/>
    </location>
</feature>
<evidence type="ECO:0000259" key="3">
    <source>
        <dbReference type="Pfam" id="PF00892"/>
    </source>
</evidence>
<sequence>MPDHRPSEPAPTPPVEAAAEAASIPAPRRDDPVRGILMVVLAVAFFSCSDAMAKYLNQTLPSIEIGWMRYAVFTVIVLPLAMAFGGGPRVIRTQRPVLQILRGLGMLGSALFFIFAVRSLPMAEAAAISYISPTFVTALSIPLLGERVGIRRWIAVLVGLMGVLIVARPGGAAFQPAAIFPVLSAMSWACGIVITRKMSGHEDTATTLVWTSLTGFVVLSVLLPFDMRMPTGFEMLLGLGIGVVSTIGQYMMVVAYRFGSASLLAPFSYVQLIWSASLGYLVFSAIPDAWTFVGTAIIAASGLYTAHRERMRRRA</sequence>
<dbReference type="PANTHER" id="PTHR22911">
    <property type="entry name" value="ACYL-MALONYL CONDENSING ENZYME-RELATED"/>
    <property type="match status" value="1"/>
</dbReference>
<feature type="transmembrane region" description="Helical" evidence="2">
    <location>
        <begin position="263"/>
        <end position="283"/>
    </location>
</feature>
<dbReference type="Gene3D" id="1.10.3730.20">
    <property type="match status" value="1"/>
</dbReference>
<dbReference type="RefSeq" id="WP_109330035.1">
    <property type="nucleotide sequence ID" value="NZ_CP029354.1"/>
</dbReference>
<evidence type="ECO:0000256" key="2">
    <source>
        <dbReference type="SAM" id="Phobius"/>
    </source>
</evidence>
<keyword evidence="2" id="KW-1133">Transmembrane helix</keyword>
<evidence type="ECO:0000313" key="5">
    <source>
        <dbReference type="Proteomes" id="UP000245629"/>
    </source>
</evidence>
<name>A0A2S2CUR4_9PROT</name>
<organism evidence="4 5">
    <name type="scientific">Azospirillum thermophilum</name>
    <dbReference type="NCBI Taxonomy" id="2202148"/>
    <lineage>
        <taxon>Bacteria</taxon>
        <taxon>Pseudomonadati</taxon>
        <taxon>Pseudomonadota</taxon>
        <taxon>Alphaproteobacteria</taxon>
        <taxon>Rhodospirillales</taxon>
        <taxon>Azospirillaceae</taxon>
        <taxon>Azospirillum</taxon>
    </lineage>
</organism>
<dbReference type="SUPFAM" id="SSF103481">
    <property type="entry name" value="Multidrug resistance efflux transporter EmrE"/>
    <property type="match status" value="2"/>
</dbReference>
<reference evidence="5" key="1">
    <citation type="submission" date="2018-05" db="EMBL/GenBank/DDBJ databases">
        <title>Azospirillum thermophila sp. nov., a novel isolated from hot spring.</title>
        <authorList>
            <person name="Zhao Z."/>
        </authorList>
    </citation>
    <scope>NUCLEOTIDE SEQUENCE [LARGE SCALE GENOMIC DNA]</scope>
    <source>
        <strain evidence="5">CFH 70021</strain>
    </source>
</reference>
<dbReference type="AlphaFoldDB" id="A0A2S2CUR4"/>
<dbReference type="EMBL" id="CP029354">
    <property type="protein sequence ID" value="AWK88110.1"/>
    <property type="molecule type" value="Genomic_DNA"/>
</dbReference>
<evidence type="ECO:0000313" key="4">
    <source>
        <dbReference type="EMBL" id="AWK88110.1"/>
    </source>
</evidence>
<feature type="transmembrane region" description="Helical" evidence="2">
    <location>
        <begin position="177"/>
        <end position="195"/>
    </location>
</feature>
<dbReference type="InterPro" id="IPR000620">
    <property type="entry name" value="EamA_dom"/>
</dbReference>
<feature type="transmembrane region" description="Helical" evidence="2">
    <location>
        <begin position="36"/>
        <end position="55"/>
    </location>
</feature>
<dbReference type="OrthoDB" id="9812899at2"/>